<dbReference type="Pfam" id="PF21196">
    <property type="entry name" value="PcrA_UvrD_tudor"/>
    <property type="match status" value="1"/>
</dbReference>
<dbReference type="GO" id="GO:0043590">
    <property type="term" value="C:bacterial nucleoid"/>
    <property type="evidence" value="ECO:0007669"/>
    <property type="project" value="TreeGrafter"/>
</dbReference>
<dbReference type="GO" id="GO:0005737">
    <property type="term" value="C:cytoplasm"/>
    <property type="evidence" value="ECO:0007669"/>
    <property type="project" value="TreeGrafter"/>
</dbReference>
<dbReference type="CDD" id="cd17920">
    <property type="entry name" value="DEXHc_RecQ"/>
    <property type="match status" value="1"/>
</dbReference>
<dbReference type="InterPro" id="IPR027417">
    <property type="entry name" value="P-loop_NTPase"/>
</dbReference>
<dbReference type="RefSeq" id="WP_184219773.1">
    <property type="nucleotide sequence ID" value="NZ_JACHMD010000001.1"/>
</dbReference>
<evidence type="ECO:0000256" key="7">
    <source>
        <dbReference type="ARBA" id="ARBA00023125"/>
    </source>
</evidence>
<dbReference type="SMART" id="SM00487">
    <property type="entry name" value="DEXDc"/>
    <property type="match status" value="1"/>
</dbReference>
<dbReference type="PROSITE" id="PS00690">
    <property type="entry name" value="DEAH_ATP_HELICASE"/>
    <property type="match status" value="1"/>
</dbReference>
<accession>A0A7W7BV50</accession>
<dbReference type="SMART" id="SM00490">
    <property type="entry name" value="HELICc"/>
    <property type="match status" value="1"/>
</dbReference>
<comment type="caution">
    <text evidence="15">The sequence shown here is derived from an EMBL/GenBank/DDBJ whole genome shotgun (WGS) entry which is preliminary data.</text>
</comment>
<dbReference type="GO" id="GO:0009378">
    <property type="term" value="F:four-way junction helicase activity"/>
    <property type="evidence" value="ECO:0007669"/>
    <property type="project" value="TreeGrafter"/>
</dbReference>
<dbReference type="EMBL" id="JACHMD010000001">
    <property type="protein sequence ID" value="MBB4668178.1"/>
    <property type="molecule type" value="Genomic_DNA"/>
</dbReference>
<dbReference type="InterPro" id="IPR002464">
    <property type="entry name" value="DNA/RNA_helicase_DEAH_CS"/>
</dbReference>
<dbReference type="SUPFAM" id="SSF52540">
    <property type="entry name" value="P-loop containing nucleoside triphosphate hydrolases"/>
    <property type="match status" value="1"/>
</dbReference>
<dbReference type="InterPro" id="IPR011545">
    <property type="entry name" value="DEAD/DEAH_box_helicase_dom"/>
</dbReference>
<evidence type="ECO:0000256" key="2">
    <source>
        <dbReference type="ARBA" id="ARBA00022723"/>
    </source>
</evidence>
<dbReference type="GO" id="GO:0003677">
    <property type="term" value="F:DNA binding"/>
    <property type="evidence" value="ECO:0007669"/>
    <property type="project" value="UniProtKB-KW"/>
</dbReference>
<dbReference type="Gene3D" id="1.10.10.10">
    <property type="entry name" value="Winged helix-like DNA-binding domain superfamily/Winged helix DNA-binding domain"/>
    <property type="match status" value="1"/>
</dbReference>
<dbReference type="InterPro" id="IPR032284">
    <property type="entry name" value="RecQ_Zn-bd"/>
</dbReference>
<evidence type="ECO:0000256" key="3">
    <source>
        <dbReference type="ARBA" id="ARBA00022741"/>
    </source>
</evidence>
<protein>
    <recommendedName>
        <fullName evidence="11">ATP-dependent DNA helicase RecQ</fullName>
        <ecNumber evidence="10">5.6.2.4</ecNumber>
    </recommendedName>
    <alternativeName>
        <fullName evidence="12">DNA 3'-5' helicase RecQ</fullName>
    </alternativeName>
</protein>
<evidence type="ECO:0000256" key="6">
    <source>
        <dbReference type="ARBA" id="ARBA00022840"/>
    </source>
</evidence>
<organism evidence="15 16">
    <name type="scientific">Microbacterium marinum</name>
    <dbReference type="NCBI Taxonomy" id="421115"/>
    <lineage>
        <taxon>Bacteria</taxon>
        <taxon>Bacillati</taxon>
        <taxon>Actinomycetota</taxon>
        <taxon>Actinomycetes</taxon>
        <taxon>Micrococcales</taxon>
        <taxon>Microbacteriaceae</taxon>
        <taxon>Microbacterium</taxon>
    </lineage>
</organism>
<dbReference type="PANTHER" id="PTHR13710:SF105">
    <property type="entry name" value="ATP-DEPENDENT DNA HELICASE Q1"/>
    <property type="match status" value="1"/>
</dbReference>
<dbReference type="Pfam" id="PF00271">
    <property type="entry name" value="Helicase_C"/>
    <property type="match status" value="1"/>
</dbReference>
<dbReference type="Gene3D" id="3.40.50.300">
    <property type="entry name" value="P-loop containing nucleotide triphosphate hydrolases"/>
    <property type="match status" value="2"/>
</dbReference>
<reference evidence="15 16" key="1">
    <citation type="submission" date="2020-08" db="EMBL/GenBank/DDBJ databases">
        <title>Sequencing the genomes of 1000 actinobacteria strains.</title>
        <authorList>
            <person name="Klenk H.-P."/>
        </authorList>
    </citation>
    <scope>NUCLEOTIDE SEQUENCE [LARGE SCALE GENOMIC DNA]</scope>
    <source>
        <strain evidence="15 16">DSM 24947</strain>
    </source>
</reference>
<keyword evidence="7" id="KW-0238">DNA-binding</keyword>
<dbReference type="AlphaFoldDB" id="A0A7W7BV50"/>
<keyword evidence="16" id="KW-1185">Reference proteome</keyword>
<name>A0A7W7BV50_9MICO</name>
<feature type="domain" description="Helicase C-terminal" evidence="14">
    <location>
        <begin position="219"/>
        <end position="367"/>
    </location>
</feature>
<dbReference type="Pfam" id="PF00270">
    <property type="entry name" value="DEAD"/>
    <property type="match status" value="1"/>
</dbReference>
<dbReference type="GO" id="GO:0016787">
    <property type="term" value="F:hydrolase activity"/>
    <property type="evidence" value="ECO:0007669"/>
    <property type="project" value="UniProtKB-KW"/>
</dbReference>
<dbReference type="GO" id="GO:0005524">
    <property type="term" value="F:ATP binding"/>
    <property type="evidence" value="ECO:0007669"/>
    <property type="project" value="UniProtKB-KW"/>
</dbReference>
<evidence type="ECO:0000256" key="9">
    <source>
        <dbReference type="ARBA" id="ARBA00034617"/>
    </source>
</evidence>
<dbReference type="Pfam" id="PF16124">
    <property type="entry name" value="RecQ_Zn_bind"/>
    <property type="match status" value="1"/>
</dbReference>
<evidence type="ECO:0000259" key="13">
    <source>
        <dbReference type="PROSITE" id="PS51192"/>
    </source>
</evidence>
<dbReference type="InterPro" id="IPR004589">
    <property type="entry name" value="DNA_helicase_ATP-dep_RecQ"/>
</dbReference>
<dbReference type="InterPro" id="IPR014001">
    <property type="entry name" value="Helicase_ATP-bd"/>
</dbReference>
<dbReference type="NCBIfam" id="TIGR00614">
    <property type="entry name" value="recQ_fam"/>
    <property type="match status" value="1"/>
</dbReference>
<evidence type="ECO:0000313" key="15">
    <source>
        <dbReference type="EMBL" id="MBB4668178.1"/>
    </source>
</evidence>
<keyword evidence="4 15" id="KW-0378">Hydrolase</keyword>
<keyword evidence="8" id="KW-0413">Isomerase</keyword>
<comment type="similarity">
    <text evidence="1">Belongs to the helicase family. RecQ subfamily.</text>
</comment>
<dbReference type="EC" id="5.6.2.4" evidence="10"/>
<gene>
    <name evidence="15" type="ORF">BKA24_002887</name>
</gene>
<evidence type="ECO:0000259" key="14">
    <source>
        <dbReference type="PROSITE" id="PS51194"/>
    </source>
</evidence>
<feature type="domain" description="Helicase ATP-binding" evidence="13">
    <location>
        <begin position="25"/>
        <end position="195"/>
    </location>
</feature>
<dbReference type="PROSITE" id="PS51194">
    <property type="entry name" value="HELICASE_CTER"/>
    <property type="match status" value="1"/>
</dbReference>
<dbReference type="GO" id="GO:0046872">
    <property type="term" value="F:metal ion binding"/>
    <property type="evidence" value="ECO:0007669"/>
    <property type="project" value="UniProtKB-KW"/>
</dbReference>
<dbReference type="PROSITE" id="PS51192">
    <property type="entry name" value="HELICASE_ATP_BIND_1"/>
    <property type="match status" value="1"/>
</dbReference>
<dbReference type="PANTHER" id="PTHR13710">
    <property type="entry name" value="DNA HELICASE RECQ FAMILY MEMBER"/>
    <property type="match status" value="1"/>
</dbReference>
<dbReference type="GO" id="GO:0043138">
    <property type="term" value="F:3'-5' DNA helicase activity"/>
    <property type="evidence" value="ECO:0007669"/>
    <property type="project" value="UniProtKB-EC"/>
</dbReference>
<evidence type="ECO:0000256" key="8">
    <source>
        <dbReference type="ARBA" id="ARBA00023235"/>
    </source>
</evidence>
<dbReference type="GO" id="GO:0030894">
    <property type="term" value="C:replisome"/>
    <property type="evidence" value="ECO:0007669"/>
    <property type="project" value="TreeGrafter"/>
</dbReference>
<evidence type="ECO:0000256" key="10">
    <source>
        <dbReference type="ARBA" id="ARBA00034808"/>
    </source>
</evidence>
<keyword evidence="3" id="KW-0547">Nucleotide-binding</keyword>
<comment type="catalytic activity">
    <reaction evidence="9">
        <text>Couples ATP hydrolysis with the unwinding of duplex DNA by translocating in the 3'-5' direction.</text>
        <dbReference type="EC" id="5.6.2.4"/>
    </reaction>
</comment>
<keyword evidence="5 15" id="KW-0347">Helicase</keyword>
<dbReference type="InterPro" id="IPR036388">
    <property type="entry name" value="WH-like_DNA-bd_sf"/>
</dbReference>
<dbReference type="Proteomes" id="UP000573729">
    <property type="component" value="Unassembled WGS sequence"/>
</dbReference>
<keyword evidence="6" id="KW-0067">ATP-binding</keyword>
<evidence type="ECO:0000256" key="4">
    <source>
        <dbReference type="ARBA" id="ARBA00022801"/>
    </source>
</evidence>
<evidence type="ECO:0000256" key="11">
    <source>
        <dbReference type="ARBA" id="ARBA00044535"/>
    </source>
</evidence>
<evidence type="ECO:0000256" key="5">
    <source>
        <dbReference type="ARBA" id="ARBA00022806"/>
    </source>
</evidence>
<proteinExistence type="inferred from homology"/>
<sequence length="539" mass="58867">MSAVEQVARERFGWSELRPEQVTAVEGLVEGRDALVVWATGSGKSAVYQVAGAMRGGVTVVVSPLIALQEDQLTRLKDAPDAPGAVAMNSARSARAREAGWDRLRSGEAGYVLLAPEQLARDEVVEALATLEVSLFVVDEAHCIASWGHDFRPDYLGLGAVAERLGRPPIVALTATASTPVREEIVERLGLRGPALLLGDVDRPGIRLDVRRHSEDREKRDAVIADVASLTGPGLLYVATRRAAEEYADALAEKGLRSRAYHAGLRAAERREVHESFLDDSLDVVVATSAFGMGIDKENVRFVVHADIPESVDAYYQELGRAGRDGEPAQATLHYREEDLALRRYFATKNPDGHELRALVEALRSGIRRKAELASAAQLSPRRVSALLSLLVDTGSVRLDRTGAALRSNVQTRTAVAAALERVEARERIDRSRIDAMREYAETRRCRRQVLLGYFGQDLAEPCGACDTCASGSAFTFGESDAASSPGFRVDDKVEHREWGLGTVVAVEDDRLRVFFDSEGYKLLSQEIVEQEELLRAVA</sequence>
<dbReference type="GO" id="GO:0006281">
    <property type="term" value="P:DNA repair"/>
    <property type="evidence" value="ECO:0007669"/>
    <property type="project" value="TreeGrafter"/>
</dbReference>
<evidence type="ECO:0000256" key="12">
    <source>
        <dbReference type="ARBA" id="ARBA00044550"/>
    </source>
</evidence>
<dbReference type="GO" id="GO:0006310">
    <property type="term" value="P:DNA recombination"/>
    <property type="evidence" value="ECO:0007669"/>
    <property type="project" value="InterPro"/>
</dbReference>
<dbReference type="InterPro" id="IPR001650">
    <property type="entry name" value="Helicase_C-like"/>
</dbReference>
<evidence type="ECO:0000313" key="16">
    <source>
        <dbReference type="Proteomes" id="UP000573729"/>
    </source>
</evidence>
<keyword evidence="2" id="KW-0479">Metal-binding</keyword>
<evidence type="ECO:0000256" key="1">
    <source>
        <dbReference type="ARBA" id="ARBA00005446"/>
    </source>
</evidence>